<proteinExistence type="predicted"/>
<dbReference type="PROSITE" id="PS50082">
    <property type="entry name" value="WD_REPEATS_2"/>
    <property type="match status" value="1"/>
</dbReference>
<dbReference type="OrthoDB" id="427368at2759"/>
<comment type="subcellular location">
    <subcellularLocation>
        <location evidence="1">Nucleus</location>
    </subcellularLocation>
</comment>
<dbReference type="PROSITE" id="PS50294">
    <property type="entry name" value="WD_REPEATS_REGION"/>
    <property type="match status" value="1"/>
</dbReference>
<feature type="repeat" description="WD" evidence="5">
    <location>
        <begin position="228"/>
        <end position="269"/>
    </location>
</feature>
<dbReference type="PANTHER" id="PTHR19932:SF10">
    <property type="entry name" value="WD REPEAT AND HMG-BOX DNA-BINDING PROTEIN 1"/>
    <property type="match status" value="1"/>
</dbReference>
<dbReference type="GO" id="GO:0006261">
    <property type="term" value="P:DNA-templated DNA replication"/>
    <property type="evidence" value="ECO:0007669"/>
    <property type="project" value="TreeGrafter"/>
</dbReference>
<evidence type="ECO:0000256" key="3">
    <source>
        <dbReference type="ARBA" id="ARBA00022737"/>
    </source>
</evidence>
<feature type="compositionally biased region" description="Acidic residues" evidence="6">
    <location>
        <begin position="726"/>
        <end position="741"/>
    </location>
</feature>
<dbReference type="InterPro" id="IPR001680">
    <property type="entry name" value="WD40_rpt"/>
</dbReference>
<dbReference type="GO" id="GO:0003682">
    <property type="term" value="F:chromatin binding"/>
    <property type="evidence" value="ECO:0007669"/>
    <property type="project" value="TreeGrafter"/>
</dbReference>
<keyword evidence="2 5" id="KW-0853">WD repeat</keyword>
<evidence type="ECO:0000256" key="4">
    <source>
        <dbReference type="ARBA" id="ARBA00023242"/>
    </source>
</evidence>
<protein>
    <submittedName>
        <fullName evidence="10">Chromosome segregation protein-like protein</fullName>
    </submittedName>
</protein>
<dbReference type="InterPro" id="IPR015943">
    <property type="entry name" value="WD40/YVTN_repeat-like_dom_sf"/>
</dbReference>
<dbReference type="SMART" id="SM00320">
    <property type="entry name" value="WD40"/>
    <property type="match status" value="7"/>
</dbReference>
<feature type="region of interest" description="Disordered" evidence="6">
    <location>
        <begin position="711"/>
        <end position="747"/>
    </location>
</feature>
<dbReference type="SUPFAM" id="SSF50978">
    <property type="entry name" value="WD40 repeat-like"/>
    <property type="match status" value="1"/>
</dbReference>
<dbReference type="InterPro" id="IPR048591">
    <property type="entry name" value="WDHD1/CFT4_hel"/>
</dbReference>
<evidence type="ECO:0000256" key="1">
    <source>
        <dbReference type="ARBA" id="ARBA00004123"/>
    </source>
</evidence>
<organism evidence="10 11">
    <name type="scientific">Sporormia fimetaria CBS 119925</name>
    <dbReference type="NCBI Taxonomy" id="1340428"/>
    <lineage>
        <taxon>Eukaryota</taxon>
        <taxon>Fungi</taxon>
        <taxon>Dikarya</taxon>
        <taxon>Ascomycota</taxon>
        <taxon>Pezizomycotina</taxon>
        <taxon>Dothideomycetes</taxon>
        <taxon>Pleosporomycetidae</taxon>
        <taxon>Pleosporales</taxon>
        <taxon>Sporormiaceae</taxon>
        <taxon>Sporormia</taxon>
    </lineage>
</organism>
<gene>
    <name evidence="10" type="ORF">M011DRAFT_471802</name>
</gene>
<dbReference type="GO" id="GO:0006281">
    <property type="term" value="P:DNA repair"/>
    <property type="evidence" value="ECO:0007669"/>
    <property type="project" value="TreeGrafter"/>
</dbReference>
<evidence type="ECO:0000256" key="6">
    <source>
        <dbReference type="SAM" id="MobiDB-lite"/>
    </source>
</evidence>
<feature type="domain" description="WDHD1 first WD40" evidence="9">
    <location>
        <begin position="10"/>
        <end position="299"/>
    </location>
</feature>
<dbReference type="Pfam" id="PF24817">
    <property type="entry name" value="WD40_WDHD1_1st"/>
    <property type="match status" value="1"/>
</dbReference>
<dbReference type="InterPro" id="IPR022100">
    <property type="entry name" value="WDHD1/CFT4_beta-prop_2nd"/>
</dbReference>
<evidence type="ECO:0000256" key="5">
    <source>
        <dbReference type="PROSITE-ProRule" id="PRU00221"/>
    </source>
</evidence>
<evidence type="ECO:0000256" key="2">
    <source>
        <dbReference type="ARBA" id="ARBA00022574"/>
    </source>
</evidence>
<dbReference type="Gene3D" id="2.130.10.10">
    <property type="entry name" value="YVTN repeat-like/Quinoprotein amine dehydrogenase"/>
    <property type="match status" value="2"/>
</dbReference>
<reference evidence="10" key="1">
    <citation type="journal article" date="2020" name="Stud. Mycol.">
        <title>101 Dothideomycetes genomes: a test case for predicting lifestyles and emergence of pathogens.</title>
        <authorList>
            <person name="Haridas S."/>
            <person name="Albert R."/>
            <person name="Binder M."/>
            <person name="Bloem J."/>
            <person name="Labutti K."/>
            <person name="Salamov A."/>
            <person name="Andreopoulos B."/>
            <person name="Baker S."/>
            <person name="Barry K."/>
            <person name="Bills G."/>
            <person name="Bluhm B."/>
            <person name="Cannon C."/>
            <person name="Castanera R."/>
            <person name="Culley D."/>
            <person name="Daum C."/>
            <person name="Ezra D."/>
            <person name="Gonzalez J."/>
            <person name="Henrissat B."/>
            <person name="Kuo A."/>
            <person name="Liang C."/>
            <person name="Lipzen A."/>
            <person name="Lutzoni F."/>
            <person name="Magnuson J."/>
            <person name="Mondo S."/>
            <person name="Nolan M."/>
            <person name="Ohm R."/>
            <person name="Pangilinan J."/>
            <person name="Park H.-J."/>
            <person name="Ramirez L."/>
            <person name="Alfaro M."/>
            <person name="Sun H."/>
            <person name="Tritt A."/>
            <person name="Yoshinaga Y."/>
            <person name="Zwiers L.-H."/>
            <person name="Turgeon B."/>
            <person name="Goodwin S."/>
            <person name="Spatafora J."/>
            <person name="Crous P."/>
            <person name="Grigoriev I."/>
        </authorList>
    </citation>
    <scope>NUCLEOTIDE SEQUENCE</scope>
    <source>
        <strain evidence="10">CBS 119925</strain>
    </source>
</reference>
<dbReference type="GO" id="GO:0043596">
    <property type="term" value="C:nuclear replication fork"/>
    <property type="evidence" value="ECO:0007669"/>
    <property type="project" value="TreeGrafter"/>
</dbReference>
<dbReference type="PANTHER" id="PTHR19932">
    <property type="entry name" value="WD REPEAT AND HMG-BOX DNA BINDING PROTEIN"/>
    <property type="match status" value="1"/>
</dbReference>
<dbReference type="Proteomes" id="UP000799440">
    <property type="component" value="Unassembled WGS sequence"/>
</dbReference>
<evidence type="ECO:0000259" key="9">
    <source>
        <dbReference type="Pfam" id="PF24817"/>
    </source>
</evidence>
<keyword evidence="4" id="KW-0539">Nucleus</keyword>
<dbReference type="InterPro" id="IPR036322">
    <property type="entry name" value="WD40_repeat_dom_sf"/>
</dbReference>
<dbReference type="Pfam" id="PF20946">
    <property type="entry name" value="Ctf4_C"/>
    <property type="match status" value="1"/>
</dbReference>
<evidence type="ECO:0000259" key="7">
    <source>
        <dbReference type="Pfam" id="PF12341"/>
    </source>
</evidence>
<evidence type="ECO:0000313" key="11">
    <source>
        <dbReference type="Proteomes" id="UP000799440"/>
    </source>
</evidence>
<evidence type="ECO:0000313" key="10">
    <source>
        <dbReference type="EMBL" id="KAF2742905.1"/>
    </source>
</evidence>
<feature type="domain" description="WDHD1/CFT4 second beta-propeller" evidence="7">
    <location>
        <begin position="418"/>
        <end position="709"/>
    </location>
</feature>
<dbReference type="AlphaFoldDB" id="A0A6A6UXM0"/>
<dbReference type="EMBL" id="MU006602">
    <property type="protein sequence ID" value="KAF2742905.1"/>
    <property type="molecule type" value="Genomic_DNA"/>
</dbReference>
<feature type="domain" description="WDHD1/CFT4 helical bundle" evidence="8">
    <location>
        <begin position="747"/>
        <end position="850"/>
    </location>
</feature>
<dbReference type="Pfam" id="PF12341">
    <property type="entry name" value="Mcl1_mid"/>
    <property type="match status" value="1"/>
</dbReference>
<evidence type="ECO:0000259" key="8">
    <source>
        <dbReference type="Pfam" id="PF20946"/>
    </source>
</evidence>
<dbReference type="PROSITE" id="PS00678">
    <property type="entry name" value="WD_REPEATS_1"/>
    <property type="match status" value="1"/>
</dbReference>
<dbReference type="InterPro" id="IPR057646">
    <property type="entry name" value="WD40_WDHD1_1st"/>
</dbReference>
<dbReference type="GO" id="GO:0000278">
    <property type="term" value="P:mitotic cell cycle"/>
    <property type="evidence" value="ECO:0007669"/>
    <property type="project" value="TreeGrafter"/>
</dbReference>
<name>A0A6A6UXM0_9PLEO</name>
<keyword evidence="11" id="KW-1185">Reference proteome</keyword>
<accession>A0A6A6UXM0</accession>
<sequence>MGSEQQIRARQAHIPGPTFLAYTPDGKKVITAGVNNFCRIFDIGSRDEPETIDDCQENNTAVVAGHGFFIVGAEDGTVCKYSLETNKLEQILVRTSLPVRDVALSPDGNWAAVASDEMVVKVVNTKDMTRVQYLRDQTRAAKHVSFDRSGSHLAVSCTDGNIYMYSLSAEEPNMMQKVDGVIKSLESDAEASSRVLWHPDGRTFATPTPGREIQVMSFGDFSRQRSFKTGHSRDITAAAWSPNGALLATASSDLTLSLWDTRTQMLLKKYDDLNATVLALEWHPKDNTLAYTNNEGELIIHPNIVPEEYLSLLKKPLQSAPYLTEAAKDTARAPLGAQLNLPERQHRRAGTPDTLDDILGSDAGSLGDEDGFVVDDDGAGYATGVNGHGKRPSNHLDTLRSPNKRRAYAPTFQPQIHEPFQPGSTPWRGNRRYLCLNLTGFVWTVSQEATHNTVTVEFYDRSLHRDFHFTDPFQYDKACLNNNGTLFSCQPTSDTPATLYYRPHESWTDSRSDWRTSLPAGESITAIALSDSYIVATTSTNYVRIYTLYGIPYRLYRQKSSPAVTCAAWRDYVLTIGNGPISGTGQCSLLYTLENVKRDEVLQSEDILALPPSASLSSVFFSQEGDPYIYDSTGVLLTLLHWRTPGQARWVPMLDTRLLPRLSSGGKQESYWAVAVAGRRFSCIILKGQDRYPYFPRPILSEFEFQIPISGAAPSKGGKRDRDPDAMDDDDEDAENEEEDNANSTNQLEHQLILTSTLHTQLQSTLAHVRPTTTQKQTLTELEVGIDRTLLQMLGAECLAGEDRGMKALEIVTLMRDANGKMLDLAAKVATRYGREVLRQKIEELSERRLVGLEAEGEE</sequence>
<dbReference type="InterPro" id="IPR019775">
    <property type="entry name" value="WD40_repeat_CS"/>
</dbReference>
<keyword evidence="3" id="KW-0677">Repeat</keyword>